<protein>
    <submittedName>
        <fullName evidence="1">Uncharacterized protein</fullName>
    </submittedName>
</protein>
<keyword evidence="2" id="KW-1185">Reference proteome</keyword>
<comment type="caution">
    <text evidence="1">The sequence shown here is derived from an EMBL/GenBank/DDBJ whole genome shotgun (WGS) entry which is preliminary data.</text>
</comment>
<proteinExistence type="predicted"/>
<gene>
    <name evidence="1" type="ORF">GCM10022277_17690</name>
</gene>
<reference evidence="2" key="1">
    <citation type="journal article" date="2019" name="Int. J. Syst. Evol. Microbiol.">
        <title>The Global Catalogue of Microorganisms (GCM) 10K type strain sequencing project: providing services to taxonomists for standard genome sequencing and annotation.</title>
        <authorList>
            <consortium name="The Broad Institute Genomics Platform"/>
            <consortium name="The Broad Institute Genome Sequencing Center for Infectious Disease"/>
            <person name="Wu L."/>
            <person name="Ma J."/>
        </authorList>
    </citation>
    <scope>NUCLEOTIDE SEQUENCE [LARGE SCALE GENOMIC DNA]</scope>
    <source>
        <strain evidence="2">JCM 17551</strain>
    </source>
</reference>
<evidence type="ECO:0000313" key="1">
    <source>
        <dbReference type="EMBL" id="GAA3922157.1"/>
    </source>
</evidence>
<sequence>MSQKATNSSTSKSEILQSFDEGKSPLTHHAESLTEQLCCELLGINPNDISTLPFTGKDITAGSETELQVAVMGTKEHVDLPKIIRSSSYYANVVRRSNTGDTPDNAVECLNEYLDNDTNIWENSWVRFPLEHLNNQSLHVFNNDLKADKTTEDSPQRGDSNTFLFMQDEQPWVRVPISYLVKLSLADILADKYELPEQIRSKGMELLDNFSNDNTSPETHSFKVLDLEAEKGLGFQLSRETSHRFLFTHLLTEYANKHFGLEQAQQKALIFFSPHPPVRQKQLNDCISDNFYRELFMSPCLSGWDKGEEKHAYMALCHQVLSRSHLNAVAKLRDAGIINSNLVVLPNTSNISLANNGTHISLGSKKIQASLEDQDCQFNESHEKYLGDLAIKITEHFLPLFVGTYTAAPYRIDFEQFHPETVLGFLPHEVDFTHLRMFWRRWKSKAKIKFIGRPITPFGPDLIDNTVRSSLGLKGDFVPDFRLIDYPAALLSTEEHAALDGTLGNQDLLKDDLDKMGIFDRSMSMYLLFKLREFNKMGYCGFEGRHYSLFHSIENDMGFAVNLQILIQAVAYKLIAEGQVTHQDIPDTPEIESERRQIFFTAAVDLKKFSIKQDSKNVFLGKLLEFADKIKKSRRNKGFNVIKLQDYRIALLRFLQTEGREIIADMGLQDTINDLEARLTGDQAVSSRLIKDIMKNERIPDPIRMTGKRFNRNAEEYYRSDLRAQHLSEAMASVIHKLSQLNNEESALLETQLNLQTTLALWLEQVKQHLAADTLNSEQIRQLIALIIYLDCDLSAHTLNQKNQEFMQAC</sequence>
<dbReference type="RefSeq" id="WP_344797613.1">
    <property type="nucleotide sequence ID" value="NZ_BAABBN010000004.1"/>
</dbReference>
<name>A0ABP7MG31_9GAMM</name>
<dbReference type="EMBL" id="BAABBN010000004">
    <property type="protein sequence ID" value="GAA3922157.1"/>
    <property type="molecule type" value="Genomic_DNA"/>
</dbReference>
<evidence type="ECO:0000313" key="2">
    <source>
        <dbReference type="Proteomes" id="UP001501565"/>
    </source>
</evidence>
<dbReference type="Proteomes" id="UP001501565">
    <property type="component" value="Unassembled WGS sequence"/>
</dbReference>
<accession>A0ABP7MG31</accession>
<organism evidence="1 2">
    <name type="scientific">Litoribacillus peritrichatus</name>
    <dbReference type="NCBI Taxonomy" id="718191"/>
    <lineage>
        <taxon>Bacteria</taxon>
        <taxon>Pseudomonadati</taxon>
        <taxon>Pseudomonadota</taxon>
        <taxon>Gammaproteobacteria</taxon>
        <taxon>Oceanospirillales</taxon>
        <taxon>Oceanospirillaceae</taxon>
        <taxon>Litoribacillus</taxon>
    </lineage>
</organism>